<protein>
    <submittedName>
        <fullName evidence="1">Uncharacterized protein</fullName>
    </submittedName>
</protein>
<gene>
    <name evidence="1" type="ORF">ARMOST_08374</name>
</gene>
<sequence>MTATGLAPQIIRLVIDRDGIGDEKSLQGPRYPIQTLSYKTMDAERRMCMHQIGSASRNQHGEGRCYEGAGWPNVLLLISIDID</sequence>
<dbReference type="AlphaFoldDB" id="A0A284R8I9"/>
<reference evidence="2" key="1">
    <citation type="journal article" date="2017" name="Nat. Ecol. Evol.">
        <title>Genome expansion and lineage-specific genetic innovations in the forest pathogenic fungi Armillaria.</title>
        <authorList>
            <person name="Sipos G."/>
            <person name="Prasanna A.N."/>
            <person name="Walter M.C."/>
            <person name="O'Connor E."/>
            <person name="Balint B."/>
            <person name="Krizsan K."/>
            <person name="Kiss B."/>
            <person name="Hess J."/>
            <person name="Varga T."/>
            <person name="Slot J."/>
            <person name="Riley R."/>
            <person name="Boka B."/>
            <person name="Rigling D."/>
            <person name="Barry K."/>
            <person name="Lee J."/>
            <person name="Mihaltcheva S."/>
            <person name="LaButti K."/>
            <person name="Lipzen A."/>
            <person name="Waldron R."/>
            <person name="Moloney N.M."/>
            <person name="Sperisen C."/>
            <person name="Kredics L."/>
            <person name="Vagvoelgyi C."/>
            <person name="Patrignani A."/>
            <person name="Fitzpatrick D."/>
            <person name="Nagy I."/>
            <person name="Doyle S."/>
            <person name="Anderson J.B."/>
            <person name="Grigoriev I.V."/>
            <person name="Gueldener U."/>
            <person name="Muensterkoetter M."/>
            <person name="Nagy L.G."/>
        </authorList>
    </citation>
    <scope>NUCLEOTIDE SEQUENCE [LARGE SCALE GENOMIC DNA]</scope>
    <source>
        <strain evidence="2">C18/9</strain>
    </source>
</reference>
<proteinExistence type="predicted"/>
<name>A0A284R8I9_ARMOS</name>
<keyword evidence="2" id="KW-1185">Reference proteome</keyword>
<evidence type="ECO:0000313" key="1">
    <source>
        <dbReference type="EMBL" id="SJL05003.1"/>
    </source>
</evidence>
<dbReference type="Proteomes" id="UP000219338">
    <property type="component" value="Unassembled WGS sequence"/>
</dbReference>
<evidence type="ECO:0000313" key="2">
    <source>
        <dbReference type="Proteomes" id="UP000219338"/>
    </source>
</evidence>
<organism evidence="1 2">
    <name type="scientific">Armillaria ostoyae</name>
    <name type="common">Armillaria root rot fungus</name>
    <dbReference type="NCBI Taxonomy" id="47428"/>
    <lineage>
        <taxon>Eukaryota</taxon>
        <taxon>Fungi</taxon>
        <taxon>Dikarya</taxon>
        <taxon>Basidiomycota</taxon>
        <taxon>Agaricomycotina</taxon>
        <taxon>Agaricomycetes</taxon>
        <taxon>Agaricomycetidae</taxon>
        <taxon>Agaricales</taxon>
        <taxon>Marasmiineae</taxon>
        <taxon>Physalacriaceae</taxon>
        <taxon>Armillaria</taxon>
    </lineage>
</organism>
<dbReference type="EMBL" id="FUEG01000005">
    <property type="protein sequence ID" value="SJL05003.1"/>
    <property type="molecule type" value="Genomic_DNA"/>
</dbReference>
<accession>A0A284R8I9</accession>